<feature type="region of interest" description="Disordered" evidence="1">
    <location>
        <begin position="1"/>
        <end position="38"/>
    </location>
</feature>
<evidence type="ECO:0000313" key="2">
    <source>
        <dbReference type="EMBL" id="ADD41834.1"/>
    </source>
</evidence>
<dbReference type="EMBL" id="CP001778">
    <property type="protein sequence ID" value="ADD41834.1"/>
    <property type="molecule type" value="Genomic_DNA"/>
</dbReference>
<feature type="compositionally biased region" description="Basic and acidic residues" evidence="1">
    <location>
        <begin position="26"/>
        <end position="38"/>
    </location>
</feature>
<sequence length="364" mass="39246">MTSTSRPPARGSENNGSGGSDGSGSGEDKVKGPTDKELEDAVNKLVEVAKKKAQEEADQARRSVEGKKSFEGDVLEYPYTREEVTKMIEDGAKEIKERFAAVYTPKPDDFDTMISRMQQVEAVLGAYEPSKNTTKETPVIGGGGDLELLRTSVSDMSDWQGKLKNAFVDNYLTPFPRITVTQGGLARFLRHQAEWMQAIYKRRRYDAKKTADQGVEAIEAIDDSKGSEAAIALAAIIGLATLLGPMGSSLAFGLGTSAVVAGTGIGAEFIEEDKEVPLGADTVQGVIDNVYKALEESDKTMVEEEGKVLDALKQIEGVVYPLVMGPDIDKGTELTPMRPAIVDTMDVEELKDGITVYDRHPGGS</sequence>
<keyword evidence="3" id="KW-1185">Reference proteome</keyword>
<accession>D3Q1W7</accession>
<dbReference type="OrthoDB" id="3281648at2"/>
<dbReference type="eggNOG" id="ENOG50333S1">
    <property type="taxonomic scope" value="Bacteria"/>
</dbReference>
<dbReference type="Proteomes" id="UP000000844">
    <property type="component" value="Chromosome"/>
</dbReference>
<feature type="compositionally biased region" description="Gly residues" evidence="1">
    <location>
        <begin position="16"/>
        <end position="25"/>
    </location>
</feature>
<evidence type="ECO:0000256" key="1">
    <source>
        <dbReference type="SAM" id="MobiDB-lite"/>
    </source>
</evidence>
<reference evidence="2 3" key="1">
    <citation type="journal article" date="2009" name="Stand. Genomic Sci.">
        <title>Complete genome sequence of Stackebrandtia nassauensis type strain (LLR-40K-21).</title>
        <authorList>
            <person name="Munk C."/>
            <person name="Lapidus A."/>
            <person name="Copeland A."/>
            <person name="Jando M."/>
            <person name="Mayilraj S."/>
            <person name="Glavina Del Rio T."/>
            <person name="Nolan M."/>
            <person name="Chen F."/>
            <person name="Lucas S."/>
            <person name="Tice H."/>
            <person name="Cheng J.F."/>
            <person name="Han C."/>
            <person name="Detter J.C."/>
            <person name="Bruce D."/>
            <person name="Goodwin L."/>
            <person name="Chain P."/>
            <person name="Pitluck S."/>
            <person name="Goker M."/>
            <person name="Ovchinikova G."/>
            <person name="Pati A."/>
            <person name="Ivanova N."/>
            <person name="Mavromatis K."/>
            <person name="Chen A."/>
            <person name="Palaniappan K."/>
            <person name="Land M."/>
            <person name="Hauser L."/>
            <person name="Chang Y.J."/>
            <person name="Jeffries C.D."/>
            <person name="Bristow J."/>
            <person name="Eisen J.A."/>
            <person name="Markowitz V."/>
            <person name="Hugenholtz P."/>
            <person name="Kyrpides N.C."/>
            <person name="Klenk H.P."/>
        </authorList>
    </citation>
    <scope>NUCLEOTIDE SEQUENCE [LARGE SCALE GENOMIC DNA]</scope>
    <source>
        <strain evidence="3">DSM 44728 / CIP 108903 / NRRL B-16338 / NBRC 102104 / LLR-40K-21</strain>
    </source>
</reference>
<gene>
    <name evidence="2" type="ordered locus">Snas_2140</name>
</gene>
<dbReference type="HOGENOM" id="CLU_865760_0_0_11"/>
<dbReference type="RefSeq" id="WP_013017405.1">
    <property type="nucleotide sequence ID" value="NC_013947.1"/>
</dbReference>
<name>D3Q1W7_STANL</name>
<proteinExistence type="predicted"/>
<protein>
    <submittedName>
        <fullName evidence="2">Uncharacterized protein</fullName>
    </submittedName>
</protein>
<dbReference type="KEGG" id="sna:Snas_2140"/>
<dbReference type="AlphaFoldDB" id="D3Q1W7"/>
<dbReference type="STRING" id="446470.Snas_2140"/>
<organism evidence="2 3">
    <name type="scientific">Stackebrandtia nassauensis (strain DSM 44728 / CIP 108903 / NRRL B-16338 / NBRC 102104 / LLR-40K-21)</name>
    <dbReference type="NCBI Taxonomy" id="446470"/>
    <lineage>
        <taxon>Bacteria</taxon>
        <taxon>Bacillati</taxon>
        <taxon>Actinomycetota</taxon>
        <taxon>Actinomycetes</taxon>
        <taxon>Glycomycetales</taxon>
        <taxon>Glycomycetaceae</taxon>
        <taxon>Stackebrandtia</taxon>
    </lineage>
</organism>
<evidence type="ECO:0000313" key="3">
    <source>
        <dbReference type="Proteomes" id="UP000000844"/>
    </source>
</evidence>